<evidence type="ECO:0000313" key="6">
    <source>
        <dbReference type="EMBL" id="SEB29690.1"/>
    </source>
</evidence>
<dbReference type="SUPFAM" id="SSF51735">
    <property type="entry name" value="NAD(P)-binding Rossmann-fold domains"/>
    <property type="match status" value="1"/>
</dbReference>
<protein>
    <recommendedName>
        <fullName evidence="4">3-oxoacyl-[acyl-carrier-protein] reductase MabA</fullName>
    </recommendedName>
</protein>
<dbReference type="Gene3D" id="3.40.50.720">
    <property type="entry name" value="NAD(P)-binding Rossmann-like Domain"/>
    <property type="match status" value="1"/>
</dbReference>
<gene>
    <name evidence="6" type="ORF">SAMN04490239_0131</name>
</gene>
<comment type="similarity">
    <text evidence="2">Belongs to the short-chain dehydrogenases/reductases (SDR) family.</text>
</comment>
<dbReference type="PRINTS" id="PR00081">
    <property type="entry name" value="GDHRDH"/>
</dbReference>
<dbReference type="Pfam" id="PF13561">
    <property type="entry name" value="adh_short_C2"/>
    <property type="match status" value="1"/>
</dbReference>
<evidence type="ECO:0000256" key="3">
    <source>
        <dbReference type="ARBA" id="ARBA00022512"/>
    </source>
</evidence>
<accession>A0A1H4I719</accession>
<dbReference type="CDD" id="cd05233">
    <property type="entry name" value="SDR_c"/>
    <property type="match status" value="1"/>
</dbReference>
<dbReference type="AlphaFoldDB" id="A0A1H4I719"/>
<dbReference type="RefSeq" id="WP_072950115.1">
    <property type="nucleotide sequence ID" value="NZ_FNSV01000001.1"/>
</dbReference>
<dbReference type="InterPro" id="IPR050259">
    <property type="entry name" value="SDR"/>
</dbReference>
<proteinExistence type="inferred from homology"/>
<dbReference type="EMBL" id="FNSV01000001">
    <property type="protein sequence ID" value="SEB29690.1"/>
    <property type="molecule type" value="Genomic_DNA"/>
</dbReference>
<dbReference type="OrthoDB" id="7064009at2"/>
<comment type="catalytic activity">
    <reaction evidence="5">
        <text>a (3R)-hydroxyacyl-[ACP] + NADP(+) = a 3-oxoacyl-[ACP] + NADPH + H(+)</text>
        <dbReference type="Rhea" id="RHEA:17397"/>
        <dbReference type="Rhea" id="RHEA-COMP:9916"/>
        <dbReference type="Rhea" id="RHEA-COMP:9945"/>
        <dbReference type="ChEBI" id="CHEBI:15378"/>
        <dbReference type="ChEBI" id="CHEBI:57783"/>
        <dbReference type="ChEBI" id="CHEBI:58349"/>
        <dbReference type="ChEBI" id="CHEBI:78776"/>
        <dbReference type="ChEBI" id="CHEBI:78827"/>
        <dbReference type="EC" id="1.1.1.100"/>
    </reaction>
    <physiologicalReaction direction="right-to-left" evidence="5">
        <dbReference type="Rhea" id="RHEA:17399"/>
    </physiologicalReaction>
</comment>
<evidence type="ECO:0000256" key="4">
    <source>
        <dbReference type="ARBA" id="ARBA00040781"/>
    </source>
</evidence>
<keyword evidence="7" id="KW-1185">Reference proteome</keyword>
<keyword evidence="3" id="KW-0964">Secreted</keyword>
<dbReference type="Proteomes" id="UP000183561">
    <property type="component" value="Unassembled WGS sequence"/>
</dbReference>
<dbReference type="InterPro" id="IPR002347">
    <property type="entry name" value="SDR_fam"/>
</dbReference>
<evidence type="ECO:0000256" key="1">
    <source>
        <dbReference type="ARBA" id="ARBA00004191"/>
    </source>
</evidence>
<reference evidence="7" key="1">
    <citation type="submission" date="2016-10" db="EMBL/GenBank/DDBJ databases">
        <authorList>
            <person name="Varghese N."/>
            <person name="Submissions S."/>
        </authorList>
    </citation>
    <scope>NUCLEOTIDE SEQUENCE [LARGE SCALE GENOMIC DNA]</scope>
    <source>
        <strain evidence="7">DSM 44498</strain>
    </source>
</reference>
<keyword evidence="3" id="KW-0134">Cell wall</keyword>
<organism evidence="6 7">
    <name type="scientific">Rhodococcus koreensis</name>
    <dbReference type="NCBI Taxonomy" id="99653"/>
    <lineage>
        <taxon>Bacteria</taxon>
        <taxon>Bacillati</taxon>
        <taxon>Actinomycetota</taxon>
        <taxon>Actinomycetes</taxon>
        <taxon>Mycobacteriales</taxon>
        <taxon>Nocardiaceae</taxon>
        <taxon>Rhodococcus</taxon>
    </lineage>
</organism>
<dbReference type="GO" id="GO:0004316">
    <property type="term" value="F:3-oxoacyl-[acyl-carrier-protein] reductase (NADPH) activity"/>
    <property type="evidence" value="ECO:0007669"/>
    <property type="project" value="UniProtKB-EC"/>
</dbReference>
<sequence>MVAGSETDLDGKVALITGATSGVGLETAVRLAKRGATVVVNGRSAERGKDAMDRLREVSDQVRFEAGDCGDYDSIAEVAGRVVRDFGAIDIVVSAGAQGEFGPTPFAEMTGEQLQRAFVSRFFPRIYPVHAAVPGLRVRGGAVVMLTTDAARTPTSGESIMGAAGAGVILLTKTLAKELSRWQIRVNGVAMTITSGTPSWDRIFATESFQQKLFDKALKRFPAGRPPAVEEVADAVTFLASEEAGQITGQTLSVNGGLSFGGW</sequence>
<evidence type="ECO:0000256" key="2">
    <source>
        <dbReference type="ARBA" id="ARBA00006484"/>
    </source>
</evidence>
<name>A0A1H4I719_9NOCA</name>
<comment type="subcellular location">
    <subcellularLocation>
        <location evidence="1">Secreted</location>
        <location evidence="1">Cell wall</location>
    </subcellularLocation>
</comment>
<evidence type="ECO:0000256" key="5">
    <source>
        <dbReference type="ARBA" id="ARBA00047400"/>
    </source>
</evidence>
<evidence type="ECO:0000313" key="7">
    <source>
        <dbReference type="Proteomes" id="UP000183561"/>
    </source>
</evidence>
<dbReference type="InterPro" id="IPR036291">
    <property type="entry name" value="NAD(P)-bd_dom_sf"/>
</dbReference>
<dbReference type="PANTHER" id="PTHR42879">
    <property type="entry name" value="3-OXOACYL-(ACYL-CARRIER-PROTEIN) REDUCTASE"/>
    <property type="match status" value="1"/>
</dbReference>